<feature type="domain" description="Malonyl-CoA:ACP transacylase (MAT)" evidence="1">
    <location>
        <begin position="245"/>
        <end position="556"/>
    </location>
</feature>
<accession>A0A7S4T2R5</accession>
<dbReference type="PANTHER" id="PTHR47170:SF2">
    <property type="entry name" value="MALONYL-COA:ACP TRANSACYLASE (MAT) DOMAIN-CONTAINING PROTEIN"/>
    <property type="match status" value="1"/>
</dbReference>
<dbReference type="EMBL" id="HBNR01084247">
    <property type="protein sequence ID" value="CAE4661821.1"/>
    <property type="molecule type" value="Transcribed_RNA"/>
</dbReference>
<dbReference type="InterPro" id="IPR052760">
    <property type="entry name" value="Mitochondrial_malonyltrans"/>
</dbReference>
<protein>
    <recommendedName>
        <fullName evidence="1">Malonyl-CoA:ACP transacylase (MAT) domain-containing protein</fullName>
    </recommendedName>
</protein>
<dbReference type="SUPFAM" id="SSF52151">
    <property type="entry name" value="FabD/lysophospholipase-like"/>
    <property type="match status" value="1"/>
</dbReference>
<evidence type="ECO:0000259" key="1">
    <source>
        <dbReference type="SMART" id="SM00827"/>
    </source>
</evidence>
<dbReference type="AlphaFoldDB" id="A0A7S4T2R5"/>
<dbReference type="InterPro" id="IPR016035">
    <property type="entry name" value="Acyl_Trfase/lysoPLipase"/>
</dbReference>
<dbReference type="Gene3D" id="3.40.366.10">
    <property type="entry name" value="Malonyl-Coenzyme A Acyl Carrier Protein, domain 2"/>
    <property type="match status" value="1"/>
</dbReference>
<evidence type="ECO:0000313" key="2">
    <source>
        <dbReference type="EMBL" id="CAE4661821.1"/>
    </source>
</evidence>
<sequence>MYEDGGQATGFDVDLRVKVSEPELLRADFDPCQNVLLGPYLFADGVLAPKPLPNPDGWEPMGDLQYRALYYALCRFNQLNRTGVEWKAWGPQADEVVYSYPDTSAFYFLTMFVFLDVFTKVCAPTARRVQRFKEESPAEWELLMKTMEGIAGDNEHPQHNRISAKQFMEMMRHWRKHVGIPQDLHGALADFLPGMCNIFRIRKCAVMHEYDRKLAELGAEPVGVGLPDLPPDAGPRGELLAQAVLFAGDGSHRLGMIKDVAELPRVRQKLTRAQQILGFDVLDLCLNGPAEKLESLEFNGVAMYMAGWAAYEKYLHDDPEKARRVGAVAGLEVGEYVALSVAGVVPFEVGLELAHVRGRAMLEASAHIPDQTVCSVAGLPEDRVDQLCQLAKAATGLENDVCQVATSLFSKGYVVGGRTKVITKFHELATEAKALQAKVMPQKANHTPLMHPVQWAIKAKLREHRHKFRVPWCDVYFNGNASFYLPANGGNVKEPIVEVEFALNRLLCETCWSPLRWDRIMQTMVDNKITHFVECGPTKQLKALLRRINKEANENMINIVV</sequence>
<dbReference type="Gene3D" id="3.30.70.250">
    <property type="entry name" value="Malonyl-CoA ACP transacylase, ACP-binding"/>
    <property type="match status" value="1"/>
</dbReference>
<gene>
    <name evidence="2" type="ORF">AMON00008_LOCUS60335</name>
</gene>
<reference evidence="2" key="1">
    <citation type="submission" date="2021-01" db="EMBL/GenBank/DDBJ databases">
        <authorList>
            <person name="Corre E."/>
            <person name="Pelletier E."/>
            <person name="Niang G."/>
            <person name="Scheremetjew M."/>
            <person name="Finn R."/>
            <person name="Kale V."/>
            <person name="Holt S."/>
            <person name="Cochrane G."/>
            <person name="Meng A."/>
            <person name="Brown T."/>
            <person name="Cohen L."/>
        </authorList>
    </citation>
    <scope>NUCLEOTIDE SEQUENCE</scope>
    <source>
        <strain evidence="2">CCMP3105</strain>
    </source>
</reference>
<dbReference type="GO" id="GO:0016740">
    <property type="term" value="F:transferase activity"/>
    <property type="evidence" value="ECO:0007669"/>
    <property type="project" value="InterPro"/>
</dbReference>
<organism evidence="2">
    <name type="scientific">Alexandrium monilatum</name>
    <dbReference type="NCBI Taxonomy" id="311494"/>
    <lineage>
        <taxon>Eukaryota</taxon>
        <taxon>Sar</taxon>
        <taxon>Alveolata</taxon>
        <taxon>Dinophyceae</taxon>
        <taxon>Gonyaulacales</taxon>
        <taxon>Pyrocystaceae</taxon>
        <taxon>Alexandrium</taxon>
    </lineage>
</organism>
<dbReference type="PANTHER" id="PTHR47170">
    <property type="entry name" value="MALONYL-COA ACP TRANSACYLASE, ACP-BINDING"/>
    <property type="match status" value="1"/>
</dbReference>
<name>A0A7S4T2R5_9DINO</name>
<dbReference type="SMART" id="SM00827">
    <property type="entry name" value="PKS_AT"/>
    <property type="match status" value="1"/>
</dbReference>
<dbReference type="InterPro" id="IPR001227">
    <property type="entry name" value="Ac_transferase_dom_sf"/>
</dbReference>
<dbReference type="InterPro" id="IPR014043">
    <property type="entry name" value="Acyl_transferase_dom"/>
</dbReference>
<proteinExistence type="predicted"/>